<comment type="subcellular location">
    <subcellularLocation>
        <location evidence="2">Cytoplasm</location>
    </subcellularLocation>
</comment>
<protein>
    <recommendedName>
        <fullName evidence="2">Ribosome-binding factor A</fullName>
    </recommendedName>
</protein>
<dbReference type="AlphaFoldDB" id="A0A401U8D1"/>
<evidence type="ECO:0000313" key="4">
    <source>
        <dbReference type="Proteomes" id="UP000288227"/>
    </source>
</evidence>
<dbReference type="NCBIfam" id="TIGR00082">
    <property type="entry name" value="rbfA"/>
    <property type="match status" value="1"/>
</dbReference>
<dbReference type="PANTHER" id="PTHR33515:SF1">
    <property type="entry name" value="RIBOSOME-BINDING FACTOR A, CHLOROPLASTIC-RELATED"/>
    <property type="match status" value="1"/>
</dbReference>
<keyword evidence="1 2" id="KW-0690">Ribosome biogenesis</keyword>
<dbReference type="GO" id="GO:0005829">
    <property type="term" value="C:cytosol"/>
    <property type="evidence" value="ECO:0007669"/>
    <property type="project" value="TreeGrafter"/>
</dbReference>
<dbReference type="RefSeq" id="WP_246011863.1">
    <property type="nucleotide sequence ID" value="NZ_BHXQ01000002.1"/>
</dbReference>
<dbReference type="GO" id="GO:0030490">
    <property type="term" value="P:maturation of SSU-rRNA"/>
    <property type="evidence" value="ECO:0007669"/>
    <property type="project" value="UniProtKB-UniRule"/>
</dbReference>
<dbReference type="Gene3D" id="3.30.300.20">
    <property type="match status" value="1"/>
</dbReference>
<accession>A0A401U8D1</accession>
<dbReference type="HAMAP" id="MF_00003">
    <property type="entry name" value="RbfA"/>
    <property type="match status" value="1"/>
</dbReference>
<dbReference type="InterPro" id="IPR015946">
    <property type="entry name" value="KH_dom-like_a/b"/>
</dbReference>
<name>A0A401U8D1_9BACT</name>
<comment type="similarity">
    <text evidence="2">Belongs to the RbfA family.</text>
</comment>
<dbReference type="Proteomes" id="UP000288227">
    <property type="component" value="Unassembled WGS sequence"/>
</dbReference>
<reference evidence="3 4" key="1">
    <citation type="submission" date="2018-11" db="EMBL/GenBank/DDBJ databases">
        <title>Chryseotalea sanarue gen. nov., sp., nov., a member of the family Cytophagaceae, isolated from a brackish lake in Hamamatsu Japan.</title>
        <authorList>
            <person name="Maejima Y."/>
            <person name="Iino T."/>
            <person name="Muraguchi Y."/>
            <person name="Fukuda K."/>
            <person name="Ohkuma M."/>
            <person name="Moriuchi R."/>
            <person name="Dohra H."/>
            <person name="Kimbara K."/>
            <person name="Shintani M."/>
        </authorList>
    </citation>
    <scope>NUCLEOTIDE SEQUENCE [LARGE SCALE GENOMIC DNA]</scope>
    <source>
        <strain evidence="3 4">Ys</strain>
    </source>
</reference>
<keyword evidence="2" id="KW-0963">Cytoplasm</keyword>
<proteinExistence type="inferred from homology"/>
<keyword evidence="4" id="KW-1185">Reference proteome</keyword>
<evidence type="ECO:0000313" key="3">
    <source>
        <dbReference type="EMBL" id="GCC51152.1"/>
    </source>
</evidence>
<dbReference type="InterPro" id="IPR000238">
    <property type="entry name" value="RbfA"/>
</dbReference>
<dbReference type="SUPFAM" id="SSF89919">
    <property type="entry name" value="Ribosome-binding factor A, RbfA"/>
    <property type="match status" value="1"/>
</dbReference>
<evidence type="ECO:0000256" key="1">
    <source>
        <dbReference type="ARBA" id="ARBA00022517"/>
    </source>
</evidence>
<dbReference type="InterPro" id="IPR023799">
    <property type="entry name" value="RbfA_dom_sf"/>
</dbReference>
<gene>
    <name evidence="2" type="primary">rbfA</name>
    <name evidence="3" type="ORF">SanaruYs_13720</name>
</gene>
<dbReference type="PANTHER" id="PTHR33515">
    <property type="entry name" value="RIBOSOME-BINDING FACTOR A, CHLOROPLASTIC-RELATED"/>
    <property type="match status" value="1"/>
</dbReference>
<comment type="caution">
    <text evidence="3">The sequence shown here is derived from an EMBL/GenBank/DDBJ whole genome shotgun (WGS) entry which is preliminary data.</text>
</comment>
<evidence type="ECO:0000256" key="2">
    <source>
        <dbReference type="HAMAP-Rule" id="MF_00003"/>
    </source>
</evidence>
<sequence>MSIAVTCSPMTGSTRQQRVAKLIQKEMSDIFQRDRRGLLDNAFLSIAEVRVSPDLSVAKLYISMMLVKDKQALLAKINDHKKEFRKLLGDKVGKQLRIVPEIVFYVDEVEENAQKLDDIINNLNIPPTE</sequence>
<comment type="subunit">
    <text evidence="2">Monomer. Binds 30S ribosomal subunits, but not 50S ribosomal subunits or 70S ribosomes.</text>
</comment>
<dbReference type="GO" id="GO:0043024">
    <property type="term" value="F:ribosomal small subunit binding"/>
    <property type="evidence" value="ECO:0007669"/>
    <property type="project" value="TreeGrafter"/>
</dbReference>
<dbReference type="EMBL" id="BHXQ01000002">
    <property type="protein sequence ID" value="GCC51152.1"/>
    <property type="molecule type" value="Genomic_DNA"/>
</dbReference>
<organism evidence="3 4">
    <name type="scientific">Chryseotalea sanaruensis</name>
    <dbReference type="NCBI Taxonomy" id="2482724"/>
    <lineage>
        <taxon>Bacteria</taxon>
        <taxon>Pseudomonadati</taxon>
        <taxon>Bacteroidota</taxon>
        <taxon>Cytophagia</taxon>
        <taxon>Cytophagales</taxon>
        <taxon>Chryseotaleaceae</taxon>
        <taxon>Chryseotalea</taxon>
    </lineage>
</organism>
<dbReference type="Pfam" id="PF02033">
    <property type="entry name" value="RBFA"/>
    <property type="match status" value="1"/>
</dbReference>
<comment type="function">
    <text evidence="2">One of several proteins that assist in the late maturation steps of the functional core of the 30S ribosomal subunit. Associates with free 30S ribosomal subunits (but not with 30S subunits that are part of 70S ribosomes or polysomes). Required for efficient processing of 16S rRNA. May interact with the 5'-terminal helix region of 16S rRNA.</text>
</comment>